<gene>
    <name evidence="1" type="ORF">V6N11_062800</name>
</gene>
<protein>
    <submittedName>
        <fullName evidence="1">Uncharacterized protein</fullName>
    </submittedName>
</protein>
<evidence type="ECO:0000313" key="1">
    <source>
        <dbReference type="EMBL" id="KAK8977999.1"/>
    </source>
</evidence>
<reference evidence="1 2" key="1">
    <citation type="journal article" date="2024" name="G3 (Bethesda)">
        <title>Genome assembly of Hibiscus sabdariffa L. provides insights into metabolisms of medicinal natural products.</title>
        <authorList>
            <person name="Kim T."/>
        </authorList>
    </citation>
    <scope>NUCLEOTIDE SEQUENCE [LARGE SCALE GENOMIC DNA]</scope>
    <source>
        <strain evidence="1">TK-2024</strain>
        <tissue evidence="1">Old leaves</tissue>
    </source>
</reference>
<accession>A0ABR2NPB6</accession>
<comment type="caution">
    <text evidence="1">The sequence shown here is derived from an EMBL/GenBank/DDBJ whole genome shotgun (WGS) entry which is preliminary data.</text>
</comment>
<name>A0ABR2NPB6_9ROSI</name>
<evidence type="ECO:0000313" key="2">
    <source>
        <dbReference type="Proteomes" id="UP001396334"/>
    </source>
</evidence>
<organism evidence="1 2">
    <name type="scientific">Hibiscus sabdariffa</name>
    <name type="common">roselle</name>
    <dbReference type="NCBI Taxonomy" id="183260"/>
    <lineage>
        <taxon>Eukaryota</taxon>
        <taxon>Viridiplantae</taxon>
        <taxon>Streptophyta</taxon>
        <taxon>Embryophyta</taxon>
        <taxon>Tracheophyta</taxon>
        <taxon>Spermatophyta</taxon>
        <taxon>Magnoliopsida</taxon>
        <taxon>eudicotyledons</taxon>
        <taxon>Gunneridae</taxon>
        <taxon>Pentapetalae</taxon>
        <taxon>rosids</taxon>
        <taxon>malvids</taxon>
        <taxon>Malvales</taxon>
        <taxon>Malvaceae</taxon>
        <taxon>Malvoideae</taxon>
        <taxon>Hibiscus</taxon>
    </lineage>
</organism>
<sequence>MPENPEETRAENGGEMPLMRVLNPIPAICSDQKVKFRAKQGGTRELLLVGFGDIGFVGWLNGPMLYTVLFAKNYADVATIPAKLTR</sequence>
<dbReference type="EMBL" id="JBBPBN010000114">
    <property type="protein sequence ID" value="KAK8977999.1"/>
    <property type="molecule type" value="Genomic_DNA"/>
</dbReference>
<proteinExistence type="predicted"/>
<dbReference type="Proteomes" id="UP001396334">
    <property type="component" value="Unassembled WGS sequence"/>
</dbReference>
<keyword evidence="2" id="KW-1185">Reference proteome</keyword>